<dbReference type="GO" id="GO:0009116">
    <property type="term" value="P:nucleoside metabolic process"/>
    <property type="evidence" value="ECO:0007669"/>
    <property type="project" value="InterPro"/>
</dbReference>
<dbReference type="InterPro" id="IPR053137">
    <property type="entry name" value="NLR-like"/>
</dbReference>
<evidence type="ECO:0000313" key="3">
    <source>
        <dbReference type="Proteomes" id="UP001251528"/>
    </source>
</evidence>
<evidence type="ECO:0000313" key="2">
    <source>
        <dbReference type="EMBL" id="KAK2616313.1"/>
    </source>
</evidence>
<dbReference type="InterPro" id="IPR027417">
    <property type="entry name" value="P-loop_NTPase"/>
</dbReference>
<dbReference type="InterPro" id="IPR035994">
    <property type="entry name" value="Nucleoside_phosphorylase_sf"/>
</dbReference>
<dbReference type="InterPro" id="IPR000845">
    <property type="entry name" value="Nucleoside_phosphorylase_d"/>
</dbReference>
<dbReference type="EMBL" id="JASWJB010000007">
    <property type="protein sequence ID" value="KAK2616313.1"/>
    <property type="molecule type" value="Genomic_DNA"/>
</dbReference>
<feature type="domain" description="Nucleoside phosphorylase" evidence="1">
    <location>
        <begin position="15"/>
        <end position="135"/>
    </location>
</feature>
<gene>
    <name evidence="2" type="ORF">QQS21_000747</name>
</gene>
<dbReference type="Proteomes" id="UP001251528">
    <property type="component" value="Unassembled WGS sequence"/>
</dbReference>
<evidence type="ECO:0000259" key="1">
    <source>
        <dbReference type="Pfam" id="PF01048"/>
    </source>
</evidence>
<protein>
    <recommendedName>
        <fullName evidence="1">Nucleoside phosphorylase domain-containing protein</fullName>
    </recommendedName>
</protein>
<dbReference type="Pfam" id="PF01048">
    <property type="entry name" value="PNP_UDP_1"/>
    <property type="match status" value="1"/>
</dbReference>
<proteinExistence type="predicted"/>
<accession>A0AAJ0G3U5</accession>
<name>A0AAJ0G3U5_9HYPO</name>
<dbReference type="PANTHER" id="PTHR46082:SF6">
    <property type="entry name" value="AAA+ ATPASE DOMAIN-CONTAINING PROTEIN-RELATED"/>
    <property type="match status" value="1"/>
</dbReference>
<dbReference type="Gene3D" id="3.40.50.1580">
    <property type="entry name" value="Nucleoside phosphorylase domain"/>
    <property type="match status" value="1"/>
</dbReference>
<dbReference type="PANTHER" id="PTHR46082">
    <property type="entry name" value="ATP/GTP-BINDING PROTEIN-RELATED"/>
    <property type="match status" value="1"/>
</dbReference>
<reference evidence="2" key="1">
    <citation type="submission" date="2023-06" db="EMBL/GenBank/DDBJ databases">
        <title>Conoideocrella luteorostrata (Hypocreales: Clavicipitaceae), a potential biocontrol fungus for elongate hemlock scale in United States Christmas tree production areas.</title>
        <authorList>
            <person name="Barrett H."/>
            <person name="Lovett B."/>
            <person name="Macias A.M."/>
            <person name="Stajich J.E."/>
            <person name="Kasson M.T."/>
        </authorList>
    </citation>
    <scope>NUCLEOTIDE SEQUENCE</scope>
    <source>
        <strain evidence="2">ARSEF 14590</strain>
    </source>
</reference>
<dbReference type="GO" id="GO:0043531">
    <property type="term" value="F:ADP binding"/>
    <property type="evidence" value="ECO:0007669"/>
    <property type="project" value="InterPro"/>
</dbReference>
<keyword evidence="3" id="KW-1185">Reference proteome</keyword>
<dbReference type="AlphaFoldDB" id="A0AAJ0G3U5"/>
<dbReference type="SUPFAM" id="SSF53167">
    <property type="entry name" value="Purine and uridine phosphorylases"/>
    <property type="match status" value="1"/>
</dbReference>
<comment type="caution">
    <text evidence="2">The sequence shown here is derived from an EMBL/GenBank/DDBJ whole genome shotgun (WGS) entry which is preliminary data.</text>
</comment>
<dbReference type="Gene3D" id="3.40.50.300">
    <property type="entry name" value="P-loop containing nucleotide triphosphate hydrolases"/>
    <property type="match status" value="1"/>
</dbReference>
<dbReference type="GO" id="GO:0003824">
    <property type="term" value="F:catalytic activity"/>
    <property type="evidence" value="ECO:0007669"/>
    <property type="project" value="InterPro"/>
</dbReference>
<dbReference type="SUPFAM" id="SSF52540">
    <property type="entry name" value="P-loop containing nucleoside triphosphate hydrolases"/>
    <property type="match status" value="1"/>
</dbReference>
<sequence length="1209" mass="135839">MRSLTPPRNRDGFDIALICALPLEAECVQAVFDKFWEDEGKRYGKANNDPNAYTTGVIGRHNAVLAYMPGMGTTSAAASVASMKVSFPNIKLALVVGICGGVPFVGDQRQEEIILGDVIVSQALIQYDFGRLYAEGFEKKTSVLDTLGRAGPEIRSFQAKLSTDRYQQKTQGSLRDFLRDIESQLPDTKRPGKEFDVLYGSSHIHRHHVPTCKECVQGKQICEVARKSECEDLGCDSDKPVARKRLSGESVDKPKVHFGIMGSANTVLKSAEERDRLAKADGIIAFEMEGAGVWDQFPSIVIKGVCDYADSHKSKRWQHYAAAAAAATAKAFLLEWNSPDNPARSNPRLTIGLPYSGSTYFSGRTNEISEMRRIMSSQGSLHRVLLWGVAGSGKTELAIQYALQNEEDFSAIFFMNAKTEASVKQDILSIARTLGLPEATTSEPGKPETSVASLAVIEALKQWFAEHDGNWLLVMDNFDFQEEYDLNKYLPLFSNTKGNLIITSQNRNANAYGSPIEVAEMSEEAAQELFIRRSGSTDLSEKEKEICLEIVGQLGYLALAVEHAAAYMFATTMSLETYVKRLRENLSYYLNKSVTGSLHERTTHTTLEMTFRAVRDRNAKAVELLSFLAHLDNKALLESYLLLPLFQSRFTKWKCHENVEEFYEIKSILSSFSLIRSQKVPGHDDVTLSMHQIVHSTIRSFLDEETHRLFLARGSVFVKLNTGEALDGKWFPHLQLVLRLATQRFGEQLDKGDFTSEALWNNLVVGVFRYRFFWQCTGTMHELHALCATMLKVMHPYTKTGELRWQRLVLVAVSVAATQFLQGPDAVYPMTLKFLIENMTPLAARFIEECQDPNLDKPNLNFRPCTISDVFKVAQSPPVIINIFVDMLQSVAIMEYSQPERRKLGAVYLRLSQLPKQDSWITRARRFVGMGPWLDTEQVDITKGDLAACAMLASRDRETGNMDSTIVLLENIIKSSVSFQASGFGGFEAAIFDLTKLFLKMNRLEDAKALVAKLDHPNDESTELSIALRHKDYYVWTRKTEVMVMTAHEEYESAENMLLETYETTRKAFGESSLSSIHAAFLLEQFYLRDWRPSPTEAEKFRKIYADGLAGMYCSRLRMRLGEGLFMGKILMSQGALEEAAMVFKHFALGAEKLWGPEDSMTKRAKRWEVHAAAERSVELRDEKEGRATLGWGCGSFPRTISSLGVDDN</sequence>
<organism evidence="2 3">
    <name type="scientific">Conoideocrella luteorostrata</name>
    <dbReference type="NCBI Taxonomy" id="1105319"/>
    <lineage>
        <taxon>Eukaryota</taxon>
        <taxon>Fungi</taxon>
        <taxon>Dikarya</taxon>
        <taxon>Ascomycota</taxon>
        <taxon>Pezizomycotina</taxon>
        <taxon>Sordariomycetes</taxon>
        <taxon>Hypocreomycetidae</taxon>
        <taxon>Hypocreales</taxon>
        <taxon>Clavicipitaceae</taxon>
        <taxon>Conoideocrella</taxon>
    </lineage>
</organism>